<dbReference type="GO" id="GO:0031177">
    <property type="term" value="F:phosphopantetheine binding"/>
    <property type="evidence" value="ECO:0007669"/>
    <property type="project" value="InterPro"/>
</dbReference>
<dbReference type="Pfam" id="PF00501">
    <property type="entry name" value="AMP-binding"/>
    <property type="match status" value="1"/>
</dbReference>
<dbReference type="GO" id="GO:0006633">
    <property type="term" value="P:fatty acid biosynthetic process"/>
    <property type="evidence" value="ECO:0007669"/>
    <property type="project" value="TreeGrafter"/>
</dbReference>
<dbReference type="InterPro" id="IPR009081">
    <property type="entry name" value="PP-bd_ACP"/>
</dbReference>
<dbReference type="InterPro" id="IPR042099">
    <property type="entry name" value="ANL_N_sf"/>
</dbReference>
<keyword evidence="8" id="KW-1185">Reference proteome</keyword>
<evidence type="ECO:0000259" key="5">
    <source>
        <dbReference type="SMART" id="SM00823"/>
    </source>
</evidence>
<dbReference type="SUPFAM" id="SSF52777">
    <property type="entry name" value="CoA-dependent acyltransferases"/>
    <property type="match status" value="2"/>
</dbReference>
<evidence type="ECO:0000256" key="3">
    <source>
        <dbReference type="ARBA" id="ARBA00022553"/>
    </source>
</evidence>
<dbReference type="InterPro" id="IPR040097">
    <property type="entry name" value="FAAL/FAAC"/>
</dbReference>
<dbReference type="Pfam" id="PF00550">
    <property type="entry name" value="PP-binding"/>
    <property type="match status" value="1"/>
</dbReference>
<dbReference type="RefSeq" id="WP_131147859.1">
    <property type="nucleotide sequence ID" value="NZ_BMWV01000015.1"/>
</dbReference>
<evidence type="ECO:0000313" key="7">
    <source>
        <dbReference type="EMBL" id="QBI03767.1"/>
    </source>
</evidence>
<dbReference type="InterPro" id="IPR023213">
    <property type="entry name" value="CAT-like_dom_sf"/>
</dbReference>
<accession>A0A411X423</accession>
<sequence>MVLVDQLRLHAARHPGRVALTFLDDGATRTLTFGALLQDAERIAARLRTDLPFARRALLLHRPGPAFLAALCGCWIAGVTPVPTYPPGYRPGSRAADRFARLAADADPQAVLIDSAGLARAWQAGAGALPGVGWLATDADGPVLGAGPDAGWEQAAGVEDALALIQYTSGSTGTPRGVRLSHANLAANLAAIMQRFRSTPDQVIVSWLPPYHDMGLVGGLLPVLAFGNPLVQMAPASFVAQPLRWLRAIAAQGGANEGAHGGVHGGVISGGPNFAFELCVRKLAAADVEGLDLSGWRVAFCGAETVRPETLRRFAALLAPTGFDPEALLPCYGLAEATLLASGWFGLRTHLVDGVERTLCGPPADGVALAIVDGAGRPLADGTPGEIWIAGAGVSAGCWRKDAVDAAQFGQRLEGDPRHWLRSGDLGYLHDGELVVTGRLKDLIILRGRNVYPADAEDAAARSHPALDPAGIAAFGIDDTDGADGEQLVLACELRRDSRHTDPVQVERAVQAALADMLALRAAHVVLLRPGALPRTTSGKISRSAARDAWLAGTLAVIARPAVAAAEGLQEIMHEAPLLAIAARLAGVPAGQVDAGWTLGELGIDSLASVELLLALEHELGATVPAGCLAPDLSLGQLQALLAPAGPGAAGDLPARLPPSPQQLAFLDAGVRDPDAFMEIVHLRVPAAVDRAALEGALAWLAHRHPALRLRFVRGPAGWEAVTDGGPFTLERLGAEQAGEDAAAWRQALLARIRAAIGIAHGALAHAVWLDRGPLHNGMLVLALHHLVVDAASIAILVTGLQQTYTRILAGEPLPAGRDGYAQWLLAQAAPGGAPSAAELDYWRAACGPSAPRQPDQAAYLEPAMQLRLDPEANRLFLARYPDSAARRDALLAAFAHAWVAEQGGTAGRDHALVRLEHHGRDSRLALPAASAVGWMVSYYPVRIDAAGGPPAAQVDAVRRTHAAVPDGGAGYAAARRMLALREPELAFSYRGAVDEGFRRGGLFPVLGVEHPGVQTWVKACARNGTLPVLDAQASLVGGMLVCQFAHQPSRIAASTVRAIAARMEAFLLALLD</sequence>
<dbReference type="EMBL" id="CP036401">
    <property type="protein sequence ID" value="QBI03767.1"/>
    <property type="molecule type" value="Genomic_DNA"/>
</dbReference>
<dbReference type="OrthoDB" id="5480912at2"/>
<dbReference type="AlphaFoldDB" id="A0A411X423"/>
<dbReference type="InterPro" id="IPR036736">
    <property type="entry name" value="ACP-like_sf"/>
</dbReference>
<protein>
    <recommendedName>
        <fullName evidence="5">Polyketide synthase-like phosphopantetheine-binding domain-containing protein</fullName>
    </recommendedName>
</protein>
<dbReference type="Gene3D" id="1.10.1200.10">
    <property type="entry name" value="ACP-like"/>
    <property type="match status" value="1"/>
</dbReference>
<keyword evidence="3" id="KW-0597">Phosphoprotein</keyword>
<dbReference type="InterPro" id="IPR020806">
    <property type="entry name" value="PKS_PP-bd"/>
</dbReference>
<dbReference type="Gene3D" id="3.40.50.12780">
    <property type="entry name" value="N-terminal domain of ligase-like"/>
    <property type="match status" value="1"/>
</dbReference>
<comment type="similarity">
    <text evidence="1">Belongs to the ATP-dependent AMP-binding enzyme family.</text>
</comment>
<gene>
    <name evidence="7" type="ORF">EYF70_25320</name>
    <name evidence="6" type="ORF">GCM10007387_50450</name>
</gene>
<dbReference type="InterPro" id="IPR001242">
    <property type="entry name" value="Condensation_dom"/>
</dbReference>
<dbReference type="SUPFAM" id="SSF47336">
    <property type="entry name" value="ACP-like"/>
    <property type="match status" value="1"/>
</dbReference>
<dbReference type="InterPro" id="IPR000873">
    <property type="entry name" value="AMP-dep_synth/lig_dom"/>
</dbReference>
<organism evidence="6 9">
    <name type="scientific">Pseudoduganella albidiflava</name>
    <dbReference type="NCBI Taxonomy" id="321983"/>
    <lineage>
        <taxon>Bacteria</taxon>
        <taxon>Pseudomonadati</taxon>
        <taxon>Pseudomonadota</taxon>
        <taxon>Betaproteobacteria</taxon>
        <taxon>Burkholderiales</taxon>
        <taxon>Oxalobacteraceae</taxon>
        <taxon>Telluria group</taxon>
        <taxon>Pseudoduganella</taxon>
    </lineage>
</organism>
<evidence type="ECO:0000256" key="4">
    <source>
        <dbReference type="ARBA" id="ARBA00022598"/>
    </source>
</evidence>
<reference evidence="6" key="3">
    <citation type="submission" date="2022-12" db="EMBL/GenBank/DDBJ databases">
        <authorList>
            <person name="Sun Q."/>
            <person name="Kim S."/>
        </authorList>
    </citation>
    <scope>NUCLEOTIDE SEQUENCE</scope>
    <source>
        <strain evidence="6">KCTC 12343</strain>
    </source>
</reference>
<evidence type="ECO:0000256" key="1">
    <source>
        <dbReference type="ARBA" id="ARBA00006432"/>
    </source>
</evidence>
<dbReference type="SUPFAM" id="SSF56801">
    <property type="entry name" value="Acetyl-CoA synthetase-like"/>
    <property type="match status" value="1"/>
</dbReference>
<dbReference type="InterPro" id="IPR020845">
    <property type="entry name" value="AMP-binding_CS"/>
</dbReference>
<evidence type="ECO:0000313" key="6">
    <source>
        <dbReference type="EMBL" id="GGY61779.1"/>
    </source>
</evidence>
<dbReference type="Gene3D" id="3.30.559.10">
    <property type="entry name" value="Chloramphenicol acetyltransferase-like domain"/>
    <property type="match status" value="1"/>
</dbReference>
<dbReference type="PANTHER" id="PTHR22754">
    <property type="entry name" value="DISCO-INTERACTING PROTEIN 2 DIP2 -RELATED"/>
    <property type="match status" value="1"/>
</dbReference>
<dbReference type="EMBL" id="BMWV01000015">
    <property type="protein sequence ID" value="GGY61779.1"/>
    <property type="molecule type" value="Genomic_DNA"/>
</dbReference>
<dbReference type="Pfam" id="PF00668">
    <property type="entry name" value="Condensation"/>
    <property type="match status" value="1"/>
</dbReference>
<dbReference type="GO" id="GO:0070566">
    <property type="term" value="F:adenylyltransferase activity"/>
    <property type="evidence" value="ECO:0007669"/>
    <property type="project" value="TreeGrafter"/>
</dbReference>
<evidence type="ECO:0000256" key="2">
    <source>
        <dbReference type="ARBA" id="ARBA00022450"/>
    </source>
</evidence>
<dbReference type="InterPro" id="IPR045851">
    <property type="entry name" value="AMP-bd_C_sf"/>
</dbReference>
<dbReference type="Proteomes" id="UP000628442">
    <property type="component" value="Unassembled WGS sequence"/>
</dbReference>
<dbReference type="PROSITE" id="PS00455">
    <property type="entry name" value="AMP_BINDING"/>
    <property type="match status" value="1"/>
</dbReference>
<reference evidence="7 8" key="2">
    <citation type="submission" date="2019-02" db="EMBL/GenBank/DDBJ databases">
        <title>Draft Genome Sequences of Six Type Strains of the Genus Massilia.</title>
        <authorList>
            <person name="Miess H."/>
            <person name="Frediansyhah A."/>
            <person name="Gross H."/>
        </authorList>
    </citation>
    <scope>NUCLEOTIDE SEQUENCE [LARGE SCALE GENOMIC DNA]</scope>
    <source>
        <strain evidence="7 8">DSM 17472</strain>
    </source>
</reference>
<dbReference type="Proteomes" id="UP000292307">
    <property type="component" value="Chromosome"/>
</dbReference>
<dbReference type="CDD" id="cd05931">
    <property type="entry name" value="FAAL"/>
    <property type="match status" value="1"/>
</dbReference>
<dbReference type="Gene3D" id="3.30.300.30">
    <property type="match status" value="1"/>
</dbReference>
<keyword evidence="4" id="KW-0436">Ligase</keyword>
<evidence type="ECO:0000313" key="9">
    <source>
        <dbReference type="Proteomes" id="UP000628442"/>
    </source>
</evidence>
<dbReference type="SMART" id="SM00823">
    <property type="entry name" value="PKS_PP"/>
    <property type="match status" value="1"/>
</dbReference>
<dbReference type="PANTHER" id="PTHR22754:SF32">
    <property type="entry name" value="DISCO-INTERACTING PROTEIN 2"/>
    <property type="match status" value="1"/>
</dbReference>
<keyword evidence="2" id="KW-0596">Phosphopantetheine</keyword>
<dbReference type="GO" id="GO:0016874">
    <property type="term" value="F:ligase activity"/>
    <property type="evidence" value="ECO:0007669"/>
    <property type="project" value="UniProtKB-KW"/>
</dbReference>
<proteinExistence type="inferred from homology"/>
<dbReference type="Gene3D" id="3.30.559.30">
    <property type="entry name" value="Nonribosomal peptide synthetase, condensation domain"/>
    <property type="match status" value="1"/>
</dbReference>
<feature type="domain" description="Polyketide synthase-like phosphopantetheine-binding" evidence="5">
    <location>
        <begin position="575"/>
        <end position="633"/>
    </location>
</feature>
<reference evidence="6" key="1">
    <citation type="journal article" date="2014" name="Int. J. Syst. Evol. Microbiol.">
        <title>Complete genome sequence of Corynebacterium casei LMG S-19264T (=DSM 44701T), isolated from a smear-ripened cheese.</title>
        <authorList>
            <consortium name="US DOE Joint Genome Institute (JGI-PGF)"/>
            <person name="Walter F."/>
            <person name="Albersmeier A."/>
            <person name="Kalinowski J."/>
            <person name="Ruckert C."/>
        </authorList>
    </citation>
    <scope>NUCLEOTIDE SEQUENCE</scope>
    <source>
        <strain evidence="6">KCTC 12343</strain>
    </source>
</reference>
<evidence type="ECO:0000313" key="8">
    <source>
        <dbReference type="Proteomes" id="UP000292307"/>
    </source>
</evidence>
<name>A0A411X423_9BURK</name>
<dbReference type="GO" id="GO:0005886">
    <property type="term" value="C:plasma membrane"/>
    <property type="evidence" value="ECO:0007669"/>
    <property type="project" value="TreeGrafter"/>
</dbReference>